<dbReference type="EMBL" id="AMQN01005579">
    <property type="status" value="NOT_ANNOTATED_CDS"/>
    <property type="molecule type" value="Genomic_DNA"/>
</dbReference>
<dbReference type="STRING" id="283909.R7UZA0"/>
<evidence type="ECO:0000256" key="1">
    <source>
        <dbReference type="ARBA" id="ARBA00022853"/>
    </source>
</evidence>
<protein>
    <recommendedName>
        <fullName evidence="2">SET domain-containing protein</fullName>
    </recommendedName>
</protein>
<reference evidence="4" key="3">
    <citation type="submission" date="2015-06" db="UniProtKB">
        <authorList>
            <consortium name="EnsemblMetazoa"/>
        </authorList>
    </citation>
    <scope>IDENTIFICATION</scope>
</reference>
<keyword evidence="1" id="KW-0156">Chromatin regulator</keyword>
<dbReference type="GO" id="GO:0070210">
    <property type="term" value="C:Rpd3L-Expanded complex"/>
    <property type="evidence" value="ECO:0007669"/>
    <property type="project" value="TreeGrafter"/>
</dbReference>
<accession>R7UZA0</accession>
<feature type="domain" description="SET" evidence="2">
    <location>
        <begin position="12"/>
        <end position="82"/>
    </location>
</feature>
<reference evidence="5" key="1">
    <citation type="submission" date="2012-12" db="EMBL/GenBank/DDBJ databases">
        <authorList>
            <person name="Hellsten U."/>
            <person name="Grimwood J."/>
            <person name="Chapman J.A."/>
            <person name="Shapiro H."/>
            <person name="Aerts A."/>
            <person name="Otillar R.P."/>
            <person name="Terry A.Y."/>
            <person name="Boore J.L."/>
            <person name="Simakov O."/>
            <person name="Marletaz F."/>
            <person name="Cho S.-J."/>
            <person name="Edsinger-Gonzales E."/>
            <person name="Havlak P."/>
            <person name="Kuo D.-H."/>
            <person name="Larsson T."/>
            <person name="Lv J."/>
            <person name="Arendt D."/>
            <person name="Savage R."/>
            <person name="Osoegawa K."/>
            <person name="de Jong P."/>
            <person name="Lindberg D.R."/>
            <person name="Seaver E.C."/>
            <person name="Weisblat D.A."/>
            <person name="Putnam N.H."/>
            <person name="Grigoriev I.V."/>
            <person name="Rokhsar D.S."/>
        </authorList>
    </citation>
    <scope>NUCLEOTIDE SEQUENCE</scope>
    <source>
        <strain evidence="5">I ESC-2004</strain>
    </source>
</reference>
<dbReference type="OrthoDB" id="1928087at2759"/>
<dbReference type="GO" id="GO:0006325">
    <property type="term" value="P:chromatin organization"/>
    <property type="evidence" value="ECO:0007669"/>
    <property type="project" value="UniProtKB-KW"/>
</dbReference>
<dbReference type="AlphaFoldDB" id="R7UZA0"/>
<dbReference type="Proteomes" id="UP000014760">
    <property type="component" value="Unassembled WGS sequence"/>
</dbReference>
<dbReference type="OMA" id="AVECACT"/>
<dbReference type="Gene3D" id="2.170.270.10">
    <property type="entry name" value="SET domain"/>
    <property type="match status" value="1"/>
</dbReference>
<dbReference type="GO" id="GO:0006355">
    <property type="term" value="P:regulation of DNA-templated transcription"/>
    <property type="evidence" value="ECO:0007669"/>
    <property type="project" value="TreeGrafter"/>
</dbReference>
<evidence type="ECO:0000259" key="2">
    <source>
        <dbReference type="Pfam" id="PF00856"/>
    </source>
</evidence>
<evidence type="ECO:0000313" key="5">
    <source>
        <dbReference type="Proteomes" id="UP000014760"/>
    </source>
</evidence>
<dbReference type="PANTHER" id="PTHR46462:SF3">
    <property type="entry name" value="UPSET, ISOFORM A"/>
    <property type="match status" value="1"/>
</dbReference>
<reference evidence="3 5" key="2">
    <citation type="journal article" date="2013" name="Nature">
        <title>Insights into bilaterian evolution from three spiralian genomes.</title>
        <authorList>
            <person name="Simakov O."/>
            <person name="Marletaz F."/>
            <person name="Cho S.J."/>
            <person name="Edsinger-Gonzales E."/>
            <person name="Havlak P."/>
            <person name="Hellsten U."/>
            <person name="Kuo D.H."/>
            <person name="Larsson T."/>
            <person name="Lv J."/>
            <person name="Arendt D."/>
            <person name="Savage R."/>
            <person name="Osoegawa K."/>
            <person name="de Jong P."/>
            <person name="Grimwood J."/>
            <person name="Chapman J.A."/>
            <person name="Shapiro H."/>
            <person name="Aerts A."/>
            <person name="Otillar R.P."/>
            <person name="Terry A.Y."/>
            <person name="Boore J.L."/>
            <person name="Grigoriev I.V."/>
            <person name="Lindberg D.R."/>
            <person name="Seaver E.C."/>
            <person name="Weisblat D.A."/>
            <person name="Putnam N.H."/>
            <person name="Rokhsar D.S."/>
        </authorList>
    </citation>
    <scope>NUCLEOTIDE SEQUENCE</scope>
    <source>
        <strain evidence="3 5">I ESC-2004</strain>
    </source>
</reference>
<dbReference type="InterPro" id="IPR001214">
    <property type="entry name" value="SET_dom"/>
</dbReference>
<proteinExistence type="predicted"/>
<dbReference type="InterPro" id="IPR046341">
    <property type="entry name" value="SET_dom_sf"/>
</dbReference>
<dbReference type="PANTHER" id="PTHR46462">
    <property type="entry name" value="UPSET, ISOFORM A"/>
    <property type="match status" value="1"/>
</dbReference>
<dbReference type="Pfam" id="PF00856">
    <property type="entry name" value="SET"/>
    <property type="match status" value="1"/>
</dbReference>
<dbReference type="GO" id="GO:0034967">
    <property type="term" value="C:Set3 complex"/>
    <property type="evidence" value="ECO:0007669"/>
    <property type="project" value="TreeGrafter"/>
</dbReference>
<keyword evidence="5" id="KW-1185">Reference proteome</keyword>
<organism evidence="3">
    <name type="scientific">Capitella teleta</name>
    <name type="common">Polychaete worm</name>
    <dbReference type="NCBI Taxonomy" id="283909"/>
    <lineage>
        <taxon>Eukaryota</taxon>
        <taxon>Metazoa</taxon>
        <taxon>Spiralia</taxon>
        <taxon>Lophotrochozoa</taxon>
        <taxon>Annelida</taxon>
        <taxon>Polychaeta</taxon>
        <taxon>Sedentaria</taxon>
        <taxon>Scolecida</taxon>
        <taxon>Capitellidae</taxon>
        <taxon>Capitella</taxon>
    </lineage>
</organism>
<dbReference type="HOGENOM" id="CLU_157677_0_0_1"/>
<name>R7UZA0_CAPTE</name>
<gene>
    <name evidence="3" type="ORF">CAPTEDRAFT_102896</name>
</gene>
<evidence type="ECO:0000313" key="3">
    <source>
        <dbReference type="EMBL" id="ELU11903.1"/>
    </source>
</evidence>
<dbReference type="EMBL" id="KB296320">
    <property type="protein sequence ID" value="ELU11903.1"/>
    <property type="molecule type" value="Genomic_DNA"/>
</dbReference>
<dbReference type="SUPFAM" id="SSF82199">
    <property type="entry name" value="SET domain"/>
    <property type="match status" value="1"/>
</dbReference>
<dbReference type="EnsemblMetazoa" id="CapteT102896">
    <property type="protein sequence ID" value="CapteP102896"/>
    <property type="gene ID" value="CapteG102896"/>
</dbReference>
<evidence type="ECO:0000313" key="4">
    <source>
        <dbReference type="EnsemblMetazoa" id="CapteP102896"/>
    </source>
</evidence>
<sequence>MLREQYDKENLFFTTLHPFVLFYSKFDGFDLCIDASAYGSDARCVRRSCCPNAEVRHFIQGADIHFFIYSTEQLNCADEVTIPFDFHYQRWSVCTTLKRSYLC</sequence>